<comment type="function">
    <text evidence="17">RNA helicase.</text>
</comment>
<dbReference type="VEuPathDB" id="FungiDB:P174DRAFT_397950"/>
<evidence type="ECO:0000256" key="14">
    <source>
        <dbReference type="ARBA" id="ARBA00047984"/>
    </source>
</evidence>
<evidence type="ECO:0000256" key="5">
    <source>
        <dbReference type="ARBA" id="ARBA00022801"/>
    </source>
</evidence>
<feature type="region of interest" description="Disordered" evidence="18">
    <location>
        <begin position="608"/>
        <end position="640"/>
    </location>
</feature>
<dbReference type="InterPro" id="IPR001650">
    <property type="entry name" value="Helicase_C-like"/>
</dbReference>
<dbReference type="InterPro" id="IPR011545">
    <property type="entry name" value="DEAD/DEAH_box_helicase_dom"/>
</dbReference>
<dbReference type="SMART" id="SM00487">
    <property type="entry name" value="DEXDc"/>
    <property type="match status" value="1"/>
</dbReference>
<dbReference type="Pfam" id="PF00270">
    <property type="entry name" value="DEAD"/>
    <property type="match status" value="1"/>
</dbReference>
<dbReference type="PANTHER" id="PTHR24031">
    <property type="entry name" value="RNA HELICASE"/>
    <property type="match status" value="1"/>
</dbReference>
<keyword evidence="2" id="KW-0690">Ribosome biogenesis</keyword>
<dbReference type="GO" id="GO:0016887">
    <property type="term" value="F:ATP hydrolysis activity"/>
    <property type="evidence" value="ECO:0007669"/>
    <property type="project" value="RHEA"/>
</dbReference>
<feature type="domain" description="Helicase ATP-binding" evidence="19">
    <location>
        <begin position="45"/>
        <end position="249"/>
    </location>
</feature>
<dbReference type="SUPFAM" id="SSF52540">
    <property type="entry name" value="P-loop containing nucleoside triphosphate hydrolases"/>
    <property type="match status" value="2"/>
</dbReference>
<keyword evidence="10" id="KW-0539">Nucleus</keyword>
<protein>
    <recommendedName>
        <fullName evidence="17">ATP-dependent RNA helicase</fullName>
        <ecNumber evidence="17">3.6.4.13</ecNumber>
    </recommendedName>
</protein>
<feature type="compositionally biased region" description="Acidic residues" evidence="18">
    <location>
        <begin position="630"/>
        <end position="640"/>
    </location>
</feature>
<dbReference type="InterPro" id="IPR014001">
    <property type="entry name" value="Helicase_ATP-bd"/>
</dbReference>
<evidence type="ECO:0000313" key="23">
    <source>
        <dbReference type="Proteomes" id="UP000234474"/>
    </source>
</evidence>
<evidence type="ECO:0000256" key="8">
    <source>
        <dbReference type="ARBA" id="ARBA00022884"/>
    </source>
</evidence>
<dbReference type="OMA" id="AYKEHEC"/>
<dbReference type="InterPro" id="IPR027417">
    <property type="entry name" value="P-loop_NTPase"/>
</dbReference>
<dbReference type="GO" id="GO:0003723">
    <property type="term" value="F:RNA binding"/>
    <property type="evidence" value="ECO:0007669"/>
    <property type="project" value="UniProtKB-UniRule"/>
</dbReference>
<dbReference type="GeneID" id="36531143"/>
<accession>A0A2I1BT35</accession>
<dbReference type="GO" id="GO:0005730">
    <property type="term" value="C:nucleolus"/>
    <property type="evidence" value="ECO:0007669"/>
    <property type="project" value="UniProtKB-SubCell"/>
</dbReference>
<keyword evidence="23" id="KW-1185">Reference proteome</keyword>
<evidence type="ECO:0000313" key="22">
    <source>
        <dbReference type="EMBL" id="PKX88577.1"/>
    </source>
</evidence>
<comment type="subcellular location">
    <subcellularLocation>
        <location evidence="1">Nucleus</location>
        <location evidence="1">Nucleolus</location>
    </subcellularLocation>
</comment>
<evidence type="ECO:0000256" key="6">
    <source>
        <dbReference type="ARBA" id="ARBA00022806"/>
    </source>
</evidence>
<proteinExistence type="inferred from homology"/>
<dbReference type="CDD" id="cd18787">
    <property type="entry name" value="SF2_C_DEAD"/>
    <property type="match status" value="1"/>
</dbReference>
<dbReference type="Proteomes" id="UP000234474">
    <property type="component" value="Unassembled WGS sequence"/>
</dbReference>
<sequence>MAPKPPSGTSSRAWDAVTPALSEWVLEAMSSMGFTRMTPVQASAIPLFMAHKDVVVEAVTGSGKTLSFLIPVVEKLLRLEEPIKKHHIGAIIISPTRELASQIYNVLSSLLAFHPPSAAAINPSEDDNAPRPKFPSSTLKVVPQLLLGGSTTPAEDLSTFLKRSPNVLVSTPGRLLELLSSPHVHCPQSSFEMLVLDEADRLLDLGFKETLQNILRRLPKQRRTGLFSASVSEAVDQIVRVGLRNPVKVMVKVKGGSGVDDKRTPASLQMTYLTTPPSHKFAALKRILFSVQPTPLKTIFFVSTCSGVDYLSAILPLLLGDDFLVIPLHGKHQANVRQKNFNRFINSHNPAILLTTDVAARGLDIPSVDLVVQIDPPSDPKSFIHRCGRAGRAGRRGLSVVLLHPGREEDYVSFLEVRKTPVVPFSPSITFSDADAAAATATARKAVLADRALHDRGQKAFVSWFRSYSKHQASSIFRVSDLDWEALGKAWGLLKLPKMPELRNFTGDKTLGVSLDWDNYAYKDKQREKRRKELLQEAAESGATQPTSHKRRASESVAWSQQAESKNKKLKRREQKKSKLEKVRWEKMTEEEKQKVLETKKMVEELRKKNEEERRLRRAAAKAAGTKADGDDDEEFQGFD</sequence>
<evidence type="ECO:0000256" key="12">
    <source>
        <dbReference type="ARBA" id="ARBA00038002"/>
    </source>
</evidence>
<organism evidence="22 23">
    <name type="scientific">Aspergillus novofumigatus (strain IBT 16806)</name>
    <dbReference type="NCBI Taxonomy" id="1392255"/>
    <lineage>
        <taxon>Eukaryota</taxon>
        <taxon>Fungi</taxon>
        <taxon>Dikarya</taxon>
        <taxon>Ascomycota</taxon>
        <taxon>Pezizomycotina</taxon>
        <taxon>Eurotiomycetes</taxon>
        <taxon>Eurotiomycetidae</taxon>
        <taxon>Eurotiales</taxon>
        <taxon>Aspergillaceae</taxon>
        <taxon>Aspergillus</taxon>
        <taxon>Aspergillus subgen. Fumigati</taxon>
    </lineage>
</organism>
<dbReference type="Pfam" id="PF13959">
    <property type="entry name" value="CTE_SPB4"/>
    <property type="match status" value="1"/>
</dbReference>
<dbReference type="EC" id="3.6.4.13" evidence="17"/>
<evidence type="ECO:0000256" key="10">
    <source>
        <dbReference type="ARBA" id="ARBA00023242"/>
    </source>
</evidence>
<comment type="domain">
    <text evidence="17">The Q motif is unique to and characteristic of the DEAD box family of RNA helicases and controls ATP binding and hydrolysis.</text>
</comment>
<keyword evidence="4 16" id="KW-0547">Nucleotide-binding</keyword>
<evidence type="ECO:0000256" key="9">
    <source>
        <dbReference type="ARBA" id="ARBA00023054"/>
    </source>
</evidence>
<feature type="short sequence motif" description="Q motif" evidence="15">
    <location>
        <begin position="14"/>
        <end position="42"/>
    </location>
</feature>
<feature type="domain" description="Helicase C-terminal" evidence="20">
    <location>
        <begin position="283"/>
        <end position="437"/>
    </location>
</feature>
<dbReference type="SMART" id="SM01178">
    <property type="entry name" value="DUF4217"/>
    <property type="match status" value="1"/>
</dbReference>
<evidence type="ECO:0000256" key="7">
    <source>
        <dbReference type="ARBA" id="ARBA00022840"/>
    </source>
</evidence>
<dbReference type="PROSITE" id="PS00039">
    <property type="entry name" value="DEAD_ATP_HELICASE"/>
    <property type="match status" value="1"/>
</dbReference>
<keyword evidence="5 16" id="KW-0378">Hydrolase</keyword>
<dbReference type="GO" id="GO:0006364">
    <property type="term" value="P:rRNA processing"/>
    <property type="evidence" value="ECO:0007669"/>
    <property type="project" value="UniProtKB-KW"/>
</dbReference>
<keyword evidence="6 16" id="KW-0347">Helicase</keyword>
<dbReference type="InterPro" id="IPR025313">
    <property type="entry name" value="SPB4-like_CTE"/>
</dbReference>
<dbReference type="RefSeq" id="XP_024677172.1">
    <property type="nucleotide sequence ID" value="XM_024823818.1"/>
</dbReference>
<dbReference type="InterPro" id="IPR014014">
    <property type="entry name" value="RNA_helicase_DEAD_Q_motif"/>
</dbReference>
<evidence type="ECO:0000256" key="18">
    <source>
        <dbReference type="SAM" id="MobiDB-lite"/>
    </source>
</evidence>
<dbReference type="PROSITE" id="PS51195">
    <property type="entry name" value="Q_MOTIF"/>
    <property type="match status" value="1"/>
</dbReference>
<evidence type="ECO:0000259" key="20">
    <source>
        <dbReference type="PROSITE" id="PS51194"/>
    </source>
</evidence>
<comment type="function">
    <text evidence="11">ATP-binding RNA helicase involved in the biogenesis of 60S ribosomal subunits. Binds 90S pre-ribosomal particles and dissociates from pre-60S ribosomal particles after processing of 27SB pre-rRNA. Required for the normal formation of 18S rRNA through the processing of pre-rRNAs at sites A0, A1 and A2, and the normal formation of 25S and 5.8S rRNAs through the processing of pre-rRNAs at sites C1 and C2.</text>
</comment>
<evidence type="ECO:0000256" key="3">
    <source>
        <dbReference type="ARBA" id="ARBA00022552"/>
    </source>
</evidence>
<evidence type="ECO:0000256" key="4">
    <source>
        <dbReference type="ARBA" id="ARBA00022741"/>
    </source>
</evidence>
<comment type="similarity">
    <text evidence="12">Belongs to the DEAD box helicase family. DDX55/SPB4 subfamily.</text>
</comment>
<dbReference type="Pfam" id="PF00271">
    <property type="entry name" value="Helicase_C"/>
    <property type="match status" value="1"/>
</dbReference>
<evidence type="ECO:0000259" key="19">
    <source>
        <dbReference type="PROSITE" id="PS51192"/>
    </source>
</evidence>
<comment type="caution">
    <text evidence="22">The sequence shown here is derived from an EMBL/GenBank/DDBJ whole genome shotgun (WGS) entry which is preliminary data.</text>
</comment>
<dbReference type="OrthoDB" id="7396459at2759"/>
<keyword evidence="8 17" id="KW-0694">RNA-binding</keyword>
<dbReference type="PROSITE" id="PS51194">
    <property type="entry name" value="HELICASE_CTER"/>
    <property type="match status" value="1"/>
</dbReference>
<keyword evidence="9" id="KW-0175">Coiled coil</keyword>
<evidence type="ECO:0000256" key="11">
    <source>
        <dbReference type="ARBA" id="ARBA00037566"/>
    </source>
</evidence>
<dbReference type="Gene3D" id="3.40.50.300">
    <property type="entry name" value="P-loop containing nucleotide triphosphate hydrolases"/>
    <property type="match status" value="2"/>
</dbReference>
<feature type="region of interest" description="Disordered" evidence="18">
    <location>
        <begin position="531"/>
        <end position="582"/>
    </location>
</feature>
<dbReference type="SMART" id="SM00490">
    <property type="entry name" value="HELICc"/>
    <property type="match status" value="1"/>
</dbReference>
<gene>
    <name evidence="22" type="ORF">P174DRAFT_397950</name>
</gene>
<evidence type="ECO:0000256" key="17">
    <source>
        <dbReference type="RuleBase" id="RU365068"/>
    </source>
</evidence>
<dbReference type="GO" id="GO:0003724">
    <property type="term" value="F:RNA helicase activity"/>
    <property type="evidence" value="ECO:0007669"/>
    <property type="project" value="UniProtKB-EC"/>
</dbReference>
<dbReference type="PROSITE" id="PS51192">
    <property type="entry name" value="HELICASE_ATP_BIND_1"/>
    <property type="match status" value="1"/>
</dbReference>
<evidence type="ECO:0000256" key="15">
    <source>
        <dbReference type="PROSITE-ProRule" id="PRU00552"/>
    </source>
</evidence>
<dbReference type="CDD" id="cd17960">
    <property type="entry name" value="DEADc_DDX55"/>
    <property type="match status" value="1"/>
</dbReference>
<dbReference type="InterPro" id="IPR000629">
    <property type="entry name" value="RNA-helicase_DEAD-box_CS"/>
</dbReference>
<dbReference type="GO" id="GO:0005524">
    <property type="term" value="F:ATP binding"/>
    <property type="evidence" value="ECO:0007669"/>
    <property type="project" value="UniProtKB-UniRule"/>
</dbReference>
<comment type="subunit">
    <text evidence="13">Component of pre-60S ribosomal complexes.</text>
</comment>
<dbReference type="InterPro" id="IPR056330">
    <property type="entry name" value="CTT_SPB4"/>
</dbReference>
<keyword evidence="7 16" id="KW-0067">ATP-binding</keyword>
<dbReference type="EMBL" id="MSZS01000013">
    <property type="protein sequence ID" value="PKX88577.1"/>
    <property type="molecule type" value="Genomic_DNA"/>
</dbReference>
<reference evidence="23" key="1">
    <citation type="journal article" date="2018" name="Proc. Natl. Acad. Sci. U.S.A.">
        <title>Linking secondary metabolites to gene clusters through genome sequencing of six diverse Aspergillus species.</title>
        <authorList>
            <person name="Kaerboelling I."/>
            <person name="Vesth T.C."/>
            <person name="Frisvad J.C."/>
            <person name="Nybo J.L."/>
            <person name="Theobald S."/>
            <person name="Kuo A."/>
            <person name="Bowyer P."/>
            <person name="Matsuda Y."/>
            <person name="Mondo S."/>
            <person name="Lyhne E.K."/>
            <person name="Kogle M.E."/>
            <person name="Clum A."/>
            <person name="Lipzen A."/>
            <person name="Salamov A."/>
            <person name="Ngan C.Y."/>
            <person name="Daum C."/>
            <person name="Chiniquy J."/>
            <person name="Barry K."/>
            <person name="LaButti K."/>
            <person name="Haridas S."/>
            <person name="Simmons B.A."/>
            <person name="Magnuson J.K."/>
            <person name="Mortensen U.H."/>
            <person name="Larsen T.O."/>
            <person name="Grigoriev I.V."/>
            <person name="Baker S.E."/>
            <person name="Andersen M.R."/>
        </authorList>
    </citation>
    <scope>NUCLEOTIDE SEQUENCE [LARGE SCALE GENOMIC DNA]</scope>
    <source>
        <strain evidence="23">IBT 16806</strain>
    </source>
</reference>
<keyword evidence="3" id="KW-0698">rRNA processing</keyword>
<dbReference type="AlphaFoldDB" id="A0A2I1BT35"/>
<feature type="domain" description="DEAD-box RNA helicase Q" evidence="21">
    <location>
        <begin position="14"/>
        <end position="42"/>
    </location>
</feature>
<comment type="catalytic activity">
    <reaction evidence="14 17">
        <text>ATP + H2O = ADP + phosphate + H(+)</text>
        <dbReference type="Rhea" id="RHEA:13065"/>
        <dbReference type="ChEBI" id="CHEBI:15377"/>
        <dbReference type="ChEBI" id="CHEBI:15378"/>
        <dbReference type="ChEBI" id="CHEBI:30616"/>
        <dbReference type="ChEBI" id="CHEBI:43474"/>
        <dbReference type="ChEBI" id="CHEBI:456216"/>
        <dbReference type="EC" id="3.6.4.13"/>
    </reaction>
</comment>
<evidence type="ECO:0000256" key="2">
    <source>
        <dbReference type="ARBA" id="ARBA00022517"/>
    </source>
</evidence>
<evidence type="ECO:0000259" key="21">
    <source>
        <dbReference type="PROSITE" id="PS51195"/>
    </source>
</evidence>
<evidence type="ECO:0000256" key="1">
    <source>
        <dbReference type="ARBA" id="ARBA00004604"/>
    </source>
</evidence>
<dbReference type="STRING" id="1392255.A0A2I1BT35"/>
<dbReference type="Pfam" id="PF23681">
    <property type="entry name" value="CTT_SPB4"/>
    <property type="match status" value="1"/>
</dbReference>
<name>A0A2I1BT35_ASPN1</name>
<evidence type="ECO:0000256" key="13">
    <source>
        <dbReference type="ARBA" id="ARBA00038757"/>
    </source>
</evidence>
<evidence type="ECO:0000256" key="16">
    <source>
        <dbReference type="RuleBase" id="RU000492"/>
    </source>
</evidence>